<name>A0A5C4WQW1_9ACTN</name>
<keyword evidence="4" id="KW-1185">Reference proteome</keyword>
<evidence type="ECO:0000256" key="1">
    <source>
        <dbReference type="ARBA" id="ARBA00022741"/>
    </source>
</evidence>
<accession>A0A5C4WQW1</accession>
<dbReference type="RefSeq" id="WP_139630380.1">
    <property type="nucleotide sequence ID" value="NZ_VDLX02000003.1"/>
</dbReference>
<dbReference type="InterPro" id="IPR016032">
    <property type="entry name" value="Sig_transdc_resp-reg_C-effctor"/>
</dbReference>
<dbReference type="EMBL" id="VDLX02000003">
    <property type="protein sequence ID" value="KAB8196063.1"/>
    <property type="molecule type" value="Genomic_DNA"/>
</dbReference>
<dbReference type="PANTHER" id="PTHR16305">
    <property type="entry name" value="TESTICULAR SOLUBLE ADENYLYL CYCLASE"/>
    <property type="match status" value="1"/>
</dbReference>
<dbReference type="SUPFAM" id="SSF46894">
    <property type="entry name" value="C-terminal effector domain of the bipartite response regulators"/>
    <property type="match status" value="1"/>
</dbReference>
<dbReference type="Gene3D" id="1.10.10.10">
    <property type="entry name" value="Winged helix-like DNA-binding domain superfamily/Winged helix DNA-binding domain"/>
    <property type="match status" value="1"/>
</dbReference>
<dbReference type="Pfam" id="PF00196">
    <property type="entry name" value="GerE"/>
    <property type="match status" value="1"/>
</dbReference>
<evidence type="ECO:0000256" key="2">
    <source>
        <dbReference type="ARBA" id="ARBA00022840"/>
    </source>
</evidence>
<dbReference type="GO" id="GO:0006355">
    <property type="term" value="P:regulation of DNA-templated transcription"/>
    <property type="evidence" value="ECO:0007669"/>
    <property type="project" value="InterPro"/>
</dbReference>
<dbReference type="Pfam" id="PF13191">
    <property type="entry name" value="AAA_16"/>
    <property type="match status" value="1"/>
</dbReference>
<proteinExistence type="predicted"/>
<dbReference type="InterPro" id="IPR027417">
    <property type="entry name" value="P-loop_NTPase"/>
</dbReference>
<reference evidence="3 4" key="1">
    <citation type="submission" date="2019-10" db="EMBL/GenBank/DDBJ databases">
        <title>Nonomuraea sp. nov., isolated from Phyllanthus amarus.</title>
        <authorList>
            <person name="Klykleung N."/>
            <person name="Tanasupawat S."/>
        </authorList>
    </citation>
    <scope>NUCLEOTIDE SEQUENCE [LARGE SCALE GENOMIC DNA]</scope>
    <source>
        <strain evidence="3 4">PA1-10</strain>
    </source>
</reference>
<keyword evidence="2" id="KW-0067">ATP-binding</keyword>
<dbReference type="AlphaFoldDB" id="A0A5C4WQW1"/>
<gene>
    <name evidence="3" type="ORF">FH608_011405</name>
</gene>
<dbReference type="SMART" id="SM00421">
    <property type="entry name" value="HTH_LUXR"/>
    <property type="match status" value="1"/>
</dbReference>
<dbReference type="InterPro" id="IPR041664">
    <property type="entry name" value="AAA_16"/>
</dbReference>
<dbReference type="OrthoDB" id="3178131at2"/>
<sequence>MDLIERDEARASLEGLLADAANGRGRVALVTGTVATGKSELLLTLAERAIDLGALAITATGSSAERDLPLGVLSQLVHDAPLTPGERERALDLVHEGTNAALAGSEPLAHMDAQIVHALCTVLLELSERHPLLIVVDDVQHADNASLVCLAYLCRRVRFARVAAVFGHADHGGYAETSFQTELTRQPHCRRVQLPLLSRDGVLELAARRLGPGPAERFAAPWYDLSGGNPLLVTALAEDHEDAGRAAGEPPEDVVVGDRYGHAVLSCLRRGGPRLLRVARGLAVLGGTDGLDELLGLGAADVARAVQALAVAGLLARDGFRHEAARSAVLAEMAPEERAGLFQRAAELAHGSGAPASVVAGHLLSAGRADGAWAVPVLETAARQALRDGLVEPAVAYLKLALHACTDERERVKITTALVRAEWRINPSASAGHFPELTDAMHRGILRGYPAVVLAKALLWHGRFDDAQEVLDHVADPGADLDQEAQAELGAARSWLRSAYPSLVAHLPRALGERGQAALSSVAANRRGRAAAMLEGVLTRGPGDDLIAVSERILRNSKLDEGSLDTVESALLALTYGGAADAAAPWCDLFMEEAITRRAPSRQARLAAVCAEVALRRGDLPAAERHARLALEIMPHTSWGVAVGAPLGTLVLAATAMGKLADVNDLLDVPVQDAMFQTRYGLHYLQARGHYSLVTDHPRAALSDFEWCGRLMDEWGLDVPGLIPWRIDAAEACLRMGGHDRARRLVEGQLARCGTNAPRVQGVAMRLMAAMSEPRHRPMLLRRSSDLLQSAGGDRYELARTLFDLTDAYHALGEYRRAGMITRRATAFARECEAQPLLRALSRGGAGGEAQAADTEPAAMLSDAERRVAALAAAGYTNREIAGKLYVTVSTVEQHLTHTYRKLNITNRADLPTSAELGSSTAILEL</sequence>
<dbReference type="Proteomes" id="UP000312512">
    <property type="component" value="Unassembled WGS sequence"/>
</dbReference>
<evidence type="ECO:0000313" key="4">
    <source>
        <dbReference type="Proteomes" id="UP000312512"/>
    </source>
</evidence>
<organism evidence="3 4">
    <name type="scientific">Nonomuraea phyllanthi</name>
    <dbReference type="NCBI Taxonomy" id="2219224"/>
    <lineage>
        <taxon>Bacteria</taxon>
        <taxon>Bacillati</taxon>
        <taxon>Actinomycetota</taxon>
        <taxon>Actinomycetes</taxon>
        <taxon>Streptosporangiales</taxon>
        <taxon>Streptosporangiaceae</taxon>
        <taxon>Nonomuraea</taxon>
    </lineage>
</organism>
<dbReference type="GO" id="GO:0003677">
    <property type="term" value="F:DNA binding"/>
    <property type="evidence" value="ECO:0007669"/>
    <property type="project" value="InterPro"/>
</dbReference>
<dbReference type="PROSITE" id="PS50043">
    <property type="entry name" value="HTH_LUXR_2"/>
    <property type="match status" value="1"/>
</dbReference>
<dbReference type="GO" id="GO:0005737">
    <property type="term" value="C:cytoplasm"/>
    <property type="evidence" value="ECO:0007669"/>
    <property type="project" value="TreeGrafter"/>
</dbReference>
<dbReference type="CDD" id="cd06170">
    <property type="entry name" value="LuxR_C_like"/>
    <property type="match status" value="1"/>
</dbReference>
<comment type="caution">
    <text evidence="3">The sequence shown here is derived from an EMBL/GenBank/DDBJ whole genome shotgun (WGS) entry which is preliminary data.</text>
</comment>
<dbReference type="GO" id="GO:0004016">
    <property type="term" value="F:adenylate cyclase activity"/>
    <property type="evidence" value="ECO:0007669"/>
    <property type="project" value="TreeGrafter"/>
</dbReference>
<dbReference type="InterPro" id="IPR000792">
    <property type="entry name" value="Tscrpt_reg_LuxR_C"/>
</dbReference>
<dbReference type="PANTHER" id="PTHR16305:SF35">
    <property type="entry name" value="TRANSCRIPTIONAL ACTIVATOR DOMAIN"/>
    <property type="match status" value="1"/>
</dbReference>
<protein>
    <submittedName>
        <fullName evidence="3">AAA family ATPase</fullName>
    </submittedName>
</protein>
<dbReference type="PROSITE" id="PS00622">
    <property type="entry name" value="HTH_LUXR_1"/>
    <property type="match status" value="1"/>
</dbReference>
<evidence type="ECO:0000313" key="3">
    <source>
        <dbReference type="EMBL" id="KAB8196063.1"/>
    </source>
</evidence>
<keyword evidence="1" id="KW-0547">Nucleotide-binding</keyword>
<dbReference type="GO" id="GO:0005524">
    <property type="term" value="F:ATP binding"/>
    <property type="evidence" value="ECO:0007669"/>
    <property type="project" value="UniProtKB-KW"/>
</dbReference>
<dbReference type="InterPro" id="IPR036388">
    <property type="entry name" value="WH-like_DNA-bd_sf"/>
</dbReference>
<dbReference type="SUPFAM" id="SSF52540">
    <property type="entry name" value="P-loop containing nucleoside triphosphate hydrolases"/>
    <property type="match status" value="1"/>
</dbReference>
<dbReference type="PRINTS" id="PR00038">
    <property type="entry name" value="HTHLUXR"/>
</dbReference>